<dbReference type="EMBL" id="CP090643">
    <property type="protein sequence ID" value="WFN23618.1"/>
    <property type="molecule type" value="Genomic_DNA"/>
</dbReference>
<reference evidence="1" key="2">
    <citation type="journal article" date="2017" name="Genome Announc.">
        <title>High-Quality Draft Genome Sequence of Burkholderia contaminans CH-1, a Gram-Negative Bacterium That Metabolizes 2-Azahypoxanthine, a Plant Growth-Regulating Compound.</title>
        <authorList>
            <person name="Choi J.-H."/>
            <person name="Sugiura H."/>
            <person name="Moriuchi R."/>
            <person name="Kawagishi H."/>
            <person name="Dohra H."/>
        </authorList>
    </citation>
    <scope>NUCLEOTIDE SEQUENCE</scope>
    <source>
        <strain evidence="1">CH-1</strain>
        <plasmid evidence="1">pBC453</plasmid>
    </source>
</reference>
<geneLocation type="plasmid" evidence="1">
    <name>pBC453</name>
</geneLocation>
<evidence type="ECO:0000313" key="1">
    <source>
        <dbReference type="EMBL" id="BBA45351.1"/>
    </source>
</evidence>
<sequence length="68" mass="7220">MNSQFHAAPATVAEKGHPLNEAQRDALQRLKDACTAATDSDLFVELVGYCTSPDSINDVCDALVALEA</sequence>
<evidence type="ECO:0000313" key="3">
    <source>
        <dbReference type="Proteomes" id="UP001220209"/>
    </source>
</evidence>
<proteinExistence type="predicted"/>
<keyword evidence="1" id="KW-0614">Plasmid</keyword>
<evidence type="ECO:0000313" key="2">
    <source>
        <dbReference type="EMBL" id="WFN23618.1"/>
    </source>
</evidence>
<dbReference type="AlphaFoldDB" id="A0A250LPL1"/>
<reference evidence="1" key="1">
    <citation type="journal article" date="2016" name="Biosci. Biotechnol. Biochem.">
        <title>Bioconversion of AHX to AOH by resting cells of Burkholderia contaminans CH-1.</title>
        <authorList>
            <person name="Choi J.H."/>
            <person name="Kikuchi A."/>
            <person name="Pumkaeo P."/>
            <person name="Hirai H."/>
            <person name="Tokuyama S."/>
            <person name="Kawagishi H."/>
        </authorList>
    </citation>
    <scope>NUCLEOTIDE SEQUENCE</scope>
    <source>
        <strain evidence="1">CH-1</strain>
        <plasmid evidence="1">pBC453</plasmid>
    </source>
</reference>
<organism evidence="1">
    <name type="scientific">Burkholderia contaminans</name>
    <dbReference type="NCBI Taxonomy" id="488447"/>
    <lineage>
        <taxon>Bacteria</taxon>
        <taxon>Pseudomonadati</taxon>
        <taxon>Pseudomonadota</taxon>
        <taxon>Betaproteobacteria</taxon>
        <taxon>Burkholderiales</taxon>
        <taxon>Burkholderiaceae</taxon>
        <taxon>Burkholderia</taxon>
        <taxon>Burkholderia cepacia complex</taxon>
    </lineage>
</organism>
<dbReference type="OrthoDB" id="222823at119060"/>
<dbReference type="Proteomes" id="UP001220209">
    <property type="component" value="Plasmid unnamed1"/>
</dbReference>
<accession>A0A250LPL1</accession>
<geneLocation type="plasmid" evidence="2 3">
    <name>unnamed1</name>
</geneLocation>
<dbReference type="EMBL" id="AP018360">
    <property type="protein sequence ID" value="BBA45351.1"/>
    <property type="molecule type" value="Genomic_DNA"/>
</dbReference>
<name>A0A250LPL1_9BURK</name>
<dbReference type="RefSeq" id="WP_046543704.1">
    <property type="nucleotide sequence ID" value="NZ_AP018360.1"/>
</dbReference>
<reference evidence="2 3" key="3">
    <citation type="submission" date="2021-12" db="EMBL/GenBank/DDBJ databases">
        <title>Genomic and phenotypic characterization of three Burkholderia contaminans isolates recovered from different sources.</title>
        <authorList>
            <person name="Lopez De Volder A."/>
            <person name="Fan Y."/>
            <person name="Nunvar J."/>
            <person name="Herrera T."/>
            <person name="Timp W."/>
            <person name="Degrossi J."/>
        </authorList>
    </citation>
    <scope>NUCLEOTIDE SEQUENCE [LARGE SCALE GENOMIC DNA]</scope>
    <source>
        <strain evidence="2 3">LMG 23361</strain>
        <plasmid evidence="2 3">unnamed1</plasmid>
    </source>
</reference>
<protein>
    <submittedName>
        <fullName evidence="1">Uncharacterized protein</fullName>
    </submittedName>
</protein>
<gene>
    <name evidence="1" type="ORF">BCCH1_78620</name>
    <name evidence="2" type="ORF">LXE91_39470</name>
</gene>